<dbReference type="HOGENOM" id="CLU_144209_0_0_9"/>
<dbReference type="OrthoDB" id="2067392at2"/>
<name>F0TFD1_LACAM</name>
<evidence type="ECO:0000313" key="2">
    <source>
        <dbReference type="EMBL" id="ADZ07425.1"/>
    </source>
</evidence>
<dbReference type="InterPro" id="IPR024410">
    <property type="entry name" value="Phage_TAC_12"/>
</dbReference>
<keyword evidence="1" id="KW-0175">Coiled coil</keyword>
<evidence type="ECO:0000256" key="1">
    <source>
        <dbReference type="SAM" id="Coils"/>
    </source>
</evidence>
<dbReference type="RefSeq" id="WP_013642049.1">
    <property type="nucleotide sequence ID" value="NC_015214.1"/>
</dbReference>
<evidence type="ECO:0000313" key="3">
    <source>
        <dbReference type="Proteomes" id="UP000007491"/>
    </source>
</evidence>
<dbReference type="Proteomes" id="UP000007491">
    <property type="component" value="Chromosome"/>
</dbReference>
<organism evidence="2 3">
    <name type="scientific">Lactobacillus amylovorus</name>
    <dbReference type="NCBI Taxonomy" id="1604"/>
    <lineage>
        <taxon>Bacteria</taxon>
        <taxon>Bacillati</taxon>
        <taxon>Bacillota</taxon>
        <taxon>Bacilli</taxon>
        <taxon>Lactobacillales</taxon>
        <taxon>Lactobacillaceae</taxon>
        <taxon>Lactobacillus</taxon>
    </lineage>
</organism>
<dbReference type="KEGG" id="lai:LAC30SC_06505"/>
<dbReference type="STRING" id="1604.LAC30SC_06505"/>
<accession>F0TFD1</accession>
<dbReference type="Pfam" id="PF12363">
    <property type="entry name" value="Phage_TAC_12"/>
    <property type="match status" value="1"/>
</dbReference>
<reference evidence="2 3" key="1">
    <citation type="journal article" date="2011" name="J. Bacteriol.">
        <title>Complete genome sequencing of Lactobacillus acidophilus 30SC, isolated from swine intestine.</title>
        <authorList>
            <person name="Oh S."/>
            <person name="Roh H."/>
            <person name="Ko H.J."/>
            <person name="Kim S."/>
            <person name="Kim K.H."/>
            <person name="Lee S.E."/>
            <person name="Chang I.S."/>
            <person name="Kim S."/>
            <person name="Choi I.G."/>
        </authorList>
    </citation>
    <scope>NUCLEOTIDE SEQUENCE [LARGE SCALE GENOMIC DNA]</scope>
    <source>
        <strain evidence="2 3">30SC</strain>
    </source>
</reference>
<sequence>MQIKINGKAYELNFGIYFIKQMNTKHTVESGGVTQGMGVSQAVASLVMYDPVGLAEIIQAAAWINKEKPTQLDIMNFLDKEADVKKLCDSILKELESANATKAQVKNVLKTMKNAQERAMKMSLEKSV</sequence>
<dbReference type="EMBL" id="CP002559">
    <property type="protein sequence ID" value="ADZ07425.1"/>
    <property type="molecule type" value="Genomic_DNA"/>
</dbReference>
<evidence type="ECO:0008006" key="4">
    <source>
        <dbReference type="Google" id="ProtNLM"/>
    </source>
</evidence>
<protein>
    <recommendedName>
        <fullName evidence="4">Phage protein</fullName>
    </recommendedName>
</protein>
<proteinExistence type="predicted"/>
<reference key="2">
    <citation type="submission" date="2011-02" db="EMBL/GenBank/DDBJ databases">
        <authorList>
            <person name="Roh H."/>
            <person name="Ko H.-J."/>
            <person name="Kim S.-H."/>
            <person name="Choi I.-G."/>
            <person name="Oh S."/>
        </authorList>
    </citation>
    <scope>NUCLEOTIDE SEQUENCE</scope>
    <source>
        <strain>30SC</strain>
    </source>
</reference>
<gene>
    <name evidence="2" type="ordered locus">LAC30SC_06505</name>
</gene>
<feature type="coiled-coil region" evidence="1">
    <location>
        <begin position="95"/>
        <end position="125"/>
    </location>
</feature>
<dbReference type="AlphaFoldDB" id="F0TFD1"/>